<evidence type="ECO:0000256" key="1">
    <source>
        <dbReference type="ARBA" id="ARBA00022729"/>
    </source>
</evidence>
<organism evidence="4 5">
    <name type="scientific">Porites evermanni</name>
    <dbReference type="NCBI Taxonomy" id="104178"/>
    <lineage>
        <taxon>Eukaryota</taxon>
        <taxon>Metazoa</taxon>
        <taxon>Cnidaria</taxon>
        <taxon>Anthozoa</taxon>
        <taxon>Hexacorallia</taxon>
        <taxon>Scleractinia</taxon>
        <taxon>Fungiina</taxon>
        <taxon>Poritidae</taxon>
        <taxon>Porites</taxon>
    </lineage>
</organism>
<feature type="domain" description="ZP" evidence="3">
    <location>
        <begin position="21"/>
        <end position="155"/>
    </location>
</feature>
<evidence type="ECO:0000259" key="3">
    <source>
        <dbReference type="PROSITE" id="PS51034"/>
    </source>
</evidence>
<keyword evidence="1" id="KW-0732">Signal</keyword>
<comment type="caution">
    <text evidence="4">The sequence shown here is derived from an EMBL/GenBank/DDBJ whole genome shotgun (WGS) entry which is preliminary data.</text>
</comment>
<dbReference type="PANTHER" id="PTHR14002">
    <property type="entry name" value="ENDOGLIN/TGF-BETA RECEPTOR TYPE III"/>
    <property type="match status" value="1"/>
</dbReference>
<reference evidence="4 5" key="1">
    <citation type="submission" date="2022-05" db="EMBL/GenBank/DDBJ databases">
        <authorList>
            <consortium name="Genoscope - CEA"/>
            <person name="William W."/>
        </authorList>
    </citation>
    <scope>NUCLEOTIDE SEQUENCE [LARGE SCALE GENOMIC DNA]</scope>
</reference>
<dbReference type="EMBL" id="CALNXI010003044">
    <property type="protein sequence ID" value="CAH3191944.1"/>
    <property type="molecule type" value="Genomic_DNA"/>
</dbReference>
<dbReference type="Proteomes" id="UP001159427">
    <property type="component" value="Unassembled WGS sequence"/>
</dbReference>
<gene>
    <name evidence="4" type="ORF">PEVE_00022948</name>
</gene>
<accession>A0ABN8SK49</accession>
<dbReference type="Pfam" id="PF23344">
    <property type="entry name" value="ZP-N"/>
    <property type="match status" value="1"/>
</dbReference>
<dbReference type="Gene3D" id="2.60.40.3210">
    <property type="entry name" value="Zona pellucida, ZP-N domain"/>
    <property type="match status" value="1"/>
</dbReference>
<sequence>MCRCFSANSVQTSHRRMVSLKCLNNFMLLEMDLRDIPSIKPTSLHLRHYSCKPHHVLNNVVLFRVPFQGCGTSSGTTRESGNSYITFSNVVENSLPFNKSVVTVSYEPKFYYPFSCYYRQRYVINLQQGKENGTRGQKGAKPMQKGEISVQLTVS</sequence>
<dbReference type="PANTHER" id="PTHR14002:SF43">
    <property type="entry name" value="DELTA-LIKE PROTEIN"/>
    <property type="match status" value="1"/>
</dbReference>
<evidence type="ECO:0000313" key="5">
    <source>
        <dbReference type="Proteomes" id="UP001159427"/>
    </source>
</evidence>
<dbReference type="PROSITE" id="PS51034">
    <property type="entry name" value="ZP_2"/>
    <property type="match status" value="1"/>
</dbReference>
<name>A0ABN8SK49_9CNID</name>
<dbReference type="InterPro" id="IPR055356">
    <property type="entry name" value="ZP-N"/>
</dbReference>
<protein>
    <recommendedName>
        <fullName evidence="3">ZP domain-containing protein</fullName>
    </recommendedName>
</protein>
<evidence type="ECO:0000313" key="4">
    <source>
        <dbReference type="EMBL" id="CAH3191944.1"/>
    </source>
</evidence>
<keyword evidence="2" id="KW-1015">Disulfide bond</keyword>
<proteinExistence type="predicted"/>
<keyword evidence="5" id="KW-1185">Reference proteome</keyword>
<evidence type="ECO:0000256" key="2">
    <source>
        <dbReference type="ARBA" id="ARBA00023157"/>
    </source>
</evidence>
<dbReference type="InterPro" id="IPR001507">
    <property type="entry name" value="ZP_dom"/>
</dbReference>